<dbReference type="AlphaFoldDB" id="A0AAW0QXW2"/>
<keyword evidence="4" id="KW-1185">Reference proteome</keyword>
<evidence type="ECO:0000256" key="1">
    <source>
        <dbReference type="ARBA" id="ARBA00022737"/>
    </source>
</evidence>
<dbReference type="InterPro" id="IPR027417">
    <property type="entry name" value="P-loop_NTPase"/>
</dbReference>
<keyword evidence="1" id="KW-0677">Repeat</keyword>
<protein>
    <recommendedName>
        <fullName evidence="2">Nephrocystin 3-like N-terminal domain-containing protein</fullName>
    </recommendedName>
</protein>
<sequence>MSFHVPEADVRKGEISDPVPGSNSWVWDHPALQNLRDSRSGALAIIGKAGSGKSVIGKTILQGLRTQWTQPLESPSSMLVGEWFYCQRRGETFTTYISLLRFVLFKFLVSDGSLFNYCKSKYRRDPPTRTRFWAEEELEEVLEHIMKDSFSITMVFDAIDESGNDRMVQFIEALSGDPRSRTKTIFLSRPRQEFEGAFWKRRRIVLQNENGGDIQIVASHGLIKLQNIMYGNKSERDDGPLVRSHAALRQARSVRHAPSQNFTRTRPDVGSSLDVVRKTIIERAEGVVLWVVLVFDNLYKFAKDMKIPPRVDKLLSIVGQLPHELDDFYGQMVRELIKNMSDEELGVAQSTLKWVTIANQYKRFTLGELWDALAIDDWSKTPTRPITDFRMGIQSWSHFGNIILLLCGPFMEILPSNDIRFGFEHGEETRTEQYCWPATPRQFKIWTPKDDNGDGISEDSAIQLIHQTVKDFLASSQQASHFSITRDEASSTILASSTTFVKLVLPENLESAILVSPGEMHPWLSFTAEVAVYLDEFRLFTLCCQLANTDPSSLSELKPQTNMLRSSFLPVLLQNDHNYGDWWLFGNVPSKGLTPWMVRLIFHFATETGLRYGAPNLLSAINLGRELDFEDFSSDAIKGMLFNIWDTYRDGGFLRLKWDGQLNPKTYSTELAVSLDVCDITIHPLYGQELRWSLDDWEIPWQATYYISLVGEYAKDTAPLEDKLITIDAVARLLTDTVEATR</sequence>
<dbReference type="PANTHER" id="PTHR10039">
    <property type="entry name" value="AMELOGENIN"/>
    <property type="match status" value="1"/>
</dbReference>
<organism evidence="3 4">
    <name type="scientific">Apiospora kogelbergensis</name>
    <dbReference type="NCBI Taxonomy" id="1337665"/>
    <lineage>
        <taxon>Eukaryota</taxon>
        <taxon>Fungi</taxon>
        <taxon>Dikarya</taxon>
        <taxon>Ascomycota</taxon>
        <taxon>Pezizomycotina</taxon>
        <taxon>Sordariomycetes</taxon>
        <taxon>Xylariomycetidae</taxon>
        <taxon>Amphisphaeriales</taxon>
        <taxon>Apiosporaceae</taxon>
        <taxon>Apiospora</taxon>
    </lineage>
</organism>
<dbReference type="Proteomes" id="UP001392437">
    <property type="component" value="Unassembled WGS sequence"/>
</dbReference>
<name>A0AAW0QXW2_9PEZI</name>
<dbReference type="Gene3D" id="3.40.50.300">
    <property type="entry name" value="P-loop containing nucleotide triphosphate hydrolases"/>
    <property type="match status" value="1"/>
</dbReference>
<gene>
    <name evidence="3" type="ORF">PG999_007277</name>
</gene>
<proteinExistence type="predicted"/>
<evidence type="ECO:0000313" key="3">
    <source>
        <dbReference type="EMBL" id="KAK8115208.1"/>
    </source>
</evidence>
<dbReference type="EMBL" id="JAQQWP010000006">
    <property type="protein sequence ID" value="KAK8115208.1"/>
    <property type="molecule type" value="Genomic_DNA"/>
</dbReference>
<reference evidence="3 4" key="1">
    <citation type="submission" date="2023-01" db="EMBL/GenBank/DDBJ databases">
        <title>Analysis of 21 Apiospora genomes using comparative genomics revels a genus with tremendous synthesis potential of carbohydrate active enzymes and secondary metabolites.</title>
        <authorList>
            <person name="Sorensen T."/>
        </authorList>
    </citation>
    <scope>NUCLEOTIDE SEQUENCE [LARGE SCALE GENOMIC DNA]</scope>
    <source>
        <strain evidence="3 4">CBS 117206</strain>
    </source>
</reference>
<feature type="domain" description="Nephrocystin 3-like N-terminal" evidence="2">
    <location>
        <begin position="21"/>
        <end position="189"/>
    </location>
</feature>
<dbReference type="Pfam" id="PF24883">
    <property type="entry name" value="NPHP3_N"/>
    <property type="match status" value="1"/>
</dbReference>
<dbReference type="InterPro" id="IPR056884">
    <property type="entry name" value="NPHP3-like_N"/>
</dbReference>
<comment type="caution">
    <text evidence="3">The sequence shown here is derived from an EMBL/GenBank/DDBJ whole genome shotgun (WGS) entry which is preliminary data.</text>
</comment>
<evidence type="ECO:0000259" key="2">
    <source>
        <dbReference type="Pfam" id="PF24883"/>
    </source>
</evidence>
<evidence type="ECO:0000313" key="4">
    <source>
        <dbReference type="Proteomes" id="UP001392437"/>
    </source>
</evidence>
<dbReference type="PANTHER" id="PTHR10039:SF17">
    <property type="entry name" value="FUNGAL STAND N-TERMINAL GOODBYE DOMAIN-CONTAINING PROTEIN-RELATED"/>
    <property type="match status" value="1"/>
</dbReference>
<accession>A0AAW0QXW2</accession>